<feature type="compositionally biased region" description="Polar residues" evidence="1">
    <location>
        <begin position="46"/>
        <end position="55"/>
    </location>
</feature>
<feature type="compositionally biased region" description="Polar residues" evidence="1">
    <location>
        <begin position="155"/>
        <end position="169"/>
    </location>
</feature>
<evidence type="ECO:0000259" key="2">
    <source>
        <dbReference type="PROSITE" id="PS50011"/>
    </source>
</evidence>
<dbReference type="SUPFAM" id="SSF56112">
    <property type="entry name" value="Protein kinase-like (PK-like)"/>
    <property type="match status" value="1"/>
</dbReference>
<feature type="region of interest" description="Disordered" evidence="1">
    <location>
        <begin position="147"/>
        <end position="175"/>
    </location>
</feature>
<dbReference type="AlphaFoldDB" id="A0A9P4N2C5"/>
<dbReference type="Proteomes" id="UP000800093">
    <property type="component" value="Unassembled WGS sequence"/>
</dbReference>
<dbReference type="Gene3D" id="1.10.510.10">
    <property type="entry name" value="Transferase(Phosphotransferase) domain 1"/>
    <property type="match status" value="1"/>
</dbReference>
<dbReference type="EMBL" id="ML986628">
    <property type="protein sequence ID" value="KAF2263292.1"/>
    <property type="molecule type" value="Genomic_DNA"/>
</dbReference>
<name>A0A9P4N2C5_9PLEO</name>
<feature type="region of interest" description="Disordered" evidence="1">
    <location>
        <begin position="298"/>
        <end position="317"/>
    </location>
</feature>
<feature type="compositionally biased region" description="Basic and acidic residues" evidence="1">
    <location>
        <begin position="16"/>
        <end position="25"/>
    </location>
</feature>
<dbReference type="PANTHER" id="PTHR24359">
    <property type="entry name" value="SERINE/THREONINE-PROTEIN KINASE SBK1"/>
    <property type="match status" value="1"/>
</dbReference>
<feature type="domain" description="Protein kinase" evidence="2">
    <location>
        <begin position="313"/>
        <end position="626"/>
    </location>
</feature>
<dbReference type="PROSITE" id="PS50011">
    <property type="entry name" value="PROTEIN_KINASE_DOM"/>
    <property type="match status" value="1"/>
</dbReference>
<sequence length="626" mass="71011">MMVPENLSTRSAIPETRIDSNDAIKAEPTGQADTAAGETEDPLLDTKTTSSQHNIPTPHLAKGKPGHDSNPEQAVANVVLTTSSESIVSERVNGGDELKLRDSSKYMSGMNAMDYQLDSTHSVHKLVSVKGGDGHSIRMSQHAVQITDRSETDHSPPQQGTKNIQSPPLSATFHDSAPNVIDFQQHGAPPDDNDYKDDEMPMKYQRRRTESSHLSYMSSDDSQESLRDLLFRAMQNSSVDEYKKFIPDRQLSRPINKDTVTIELERCKHSLRKRLQIWRPLAHTRAIRREARLICGERNRSCPTPDNEANSQKRNENQNMRMEFRKIFSILLLIDRPHKIKAFIDSRVCDSGLPLVKVSRDSSKLARVNEPNVPLRCFRKWRDSTIARFEERQWTLLAPIFKRLEGGGLAEGLYKIHHWETLSGSRLLKQESFPRVASKDLRGLILSARSASTETIKKLFGRHGDIKPENIPWLSDGKRGILKITDFGIAHFSTRDSVLAQSRPWVANSPSYRAPESDLPECKLSPPWDIWTLGCAYLEFVTWFFGGWAAIVEFANRRLAADFKYSNILDDIFFTIEESGTCKAKAKGSVTEMMDELRSDNNCTEFFRDFLEIIQKDMLVVEAIYC</sequence>
<feature type="compositionally biased region" description="Polar residues" evidence="1">
    <location>
        <begin position="1"/>
        <end position="11"/>
    </location>
</feature>
<feature type="region of interest" description="Disordered" evidence="1">
    <location>
        <begin position="1"/>
        <end position="71"/>
    </location>
</feature>
<gene>
    <name evidence="3" type="ORF">CC78DRAFT_581702</name>
</gene>
<dbReference type="OrthoDB" id="1046782at2759"/>
<feature type="compositionally biased region" description="Polar residues" evidence="1">
    <location>
        <begin position="301"/>
        <end position="310"/>
    </location>
</feature>
<reference evidence="4" key="1">
    <citation type="journal article" date="2020" name="Stud. Mycol.">
        <title>101 Dothideomycetes genomes: A test case for predicting lifestyles and emergence of pathogens.</title>
        <authorList>
            <person name="Haridas S."/>
            <person name="Albert R."/>
            <person name="Binder M."/>
            <person name="Bloem J."/>
            <person name="LaButti K."/>
            <person name="Salamov A."/>
            <person name="Andreopoulos B."/>
            <person name="Baker S."/>
            <person name="Barry K."/>
            <person name="Bills G."/>
            <person name="Bluhm B."/>
            <person name="Cannon C."/>
            <person name="Castanera R."/>
            <person name="Culley D."/>
            <person name="Daum C."/>
            <person name="Ezra D."/>
            <person name="Gonzalez J."/>
            <person name="Henrissat B."/>
            <person name="Kuo A."/>
            <person name="Liang C."/>
            <person name="Lipzen A."/>
            <person name="Lutzoni F."/>
            <person name="Magnuson J."/>
            <person name="Mondo S."/>
            <person name="Nolan M."/>
            <person name="Ohm R."/>
            <person name="Pangilinan J."/>
            <person name="Park H.-J."/>
            <person name="Ramirez L."/>
            <person name="Alfaro M."/>
            <person name="Sun H."/>
            <person name="Tritt A."/>
            <person name="Yoshinaga Y."/>
            <person name="Zwiers L.-H."/>
            <person name="Turgeon B."/>
            <person name="Goodwin S."/>
            <person name="Spatafora J."/>
            <person name="Crous P."/>
            <person name="Grigoriev I."/>
        </authorList>
    </citation>
    <scope>NUCLEOTIDE SEQUENCE [LARGE SCALE GENOMIC DNA]</scope>
    <source>
        <strain evidence="4">CBS 304.66</strain>
    </source>
</reference>
<organism evidence="3 4">
    <name type="scientific">Lojkania enalia</name>
    <dbReference type="NCBI Taxonomy" id="147567"/>
    <lineage>
        <taxon>Eukaryota</taxon>
        <taxon>Fungi</taxon>
        <taxon>Dikarya</taxon>
        <taxon>Ascomycota</taxon>
        <taxon>Pezizomycotina</taxon>
        <taxon>Dothideomycetes</taxon>
        <taxon>Pleosporomycetidae</taxon>
        <taxon>Pleosporales</taxon>
        <taxon>Pleosporales incertae sedis</taxon>
        <taxon>Lojkania</taxon>
    </lineage>
</organism>
<protein>
    <recommendedName>
        <fullName evidence="2">Protein kinase domain-containing protein</fullName>
    </recommendedName>
</protein>
<dbReference type="Pfam" id="PF00069">
    <property type="entry name" value="Pkinase"/>
    <property type="match status" value="1"/>
</dbReference>
<dbReference type="PANTHER" id="PTHR24359:SF37">
    <property type="entry name" value="PROTEIN KINASE DOMAIN-CONTAINING PROTEIN"/>
    <property type="match status" value="1"/>
</dbReference>
<keyword evidence="4" id="KW-1185">Reference proteome</keyword>
<dbReference type="GO" id="GO:0005524">
    <property type="term" value="F:ATP binding"/>
    <property type="evidence" value="ECO:0007669"/>
    <property type="project" value="InterPro"/>
</dbReference>
<evidence type="ECO:0000256" key="1">
    <source>
        <dbReference type="SAM" id="MobiDB-lite"/>
    </source>
</evidence>
<evidence type="ECO:0000313" key="4">
    <source>
        <dbReference type="Proteomes" id="UP000800093"/>
    </source>
</evidence>
<comment type="caution">
    <text evidence="3">The sequence shown here is derived from an EMBL/GenBank/DDBJ whole genome shotgun (WGS) entry which is preliminary data.</text>
</comment>
<proteinExistence type="predicted"/>
<dbReference type="InterPro" id="IPR011009">
    <property type="entry name" value="Kinase-like_dom_sf"/>
</dbReference>
<accession>A0A9P4N2C5</accession>
<dbReference type="InterPro" id="IPR000719">
    <property type="entry name" value="Prot_kinase_dom"/>
</dbReference>
<dbReference type="GO" id="GO:0004674">
    <property type="term" value="F:protein serine/threonine kinase activity"/>
    <property type="evidence" value="ECO:0007669"/>
    <property type="project" value="TreeGrafter"/>
</dbReference>
<evidence type="ECO:0000313" key="3">
    <source>
        <dbReference type="EMBL" id="KAF2263292.1"/>
    </source>
</evidence>